<name>A0A6J5VCN7_PRUAR</name>
<accession>A0A6J5VCN7</accession>
<evidence type="ECO:0000313" key="2">
    <source>
        <dbReference type="Proteomes" id="UP000507222"/>
    </source>
</evidence>
<dbReference type="AlphaFoldDB" id="A0A6J5VCN7"/>
<proteinExistence type="predicted"/>
<protein>
    <submittedName>
        <fullName evidence="1">Uncharacterized protein</fullName>
    </submittedName>
</protein>
<dbReference type="EMBL" id="CAEKDK010000007">
    <property type="protein sequence ID" value="CAB4285913.1"/>
    <property type="molecule type" value="Genomic_DNA"/>
</dbReference>
<dbReference type="Proteomes" id="UP000507222">
    <property type="component" value="Unassembled WGS sequence"/>
</dbReference>
<gene>
    <name evidence="1" type="ORF">CURHAP_LOCUS42004</name>
</gene>
<reference evidence="1 2" key="1">
    <citation type="submission" date="2020-05" db="EMBL/GenBank/DDBJ databases">
        <authorList>
            <person name="Campoy J."/>
            <person name="Schneeberger K."/>
            <person name="Spophaly S."/>
        </authorList>
    </citation>
    <scope>NUCLEOTIDE SEQUENCE [LARGE SCALE GENOMIC DNA]</scope>
    <source>
        <strain evidence="1">PruArmRojPasFocal</strain>
    </source>
</reference>
<evidence type="ECO:0000313" key="1">
    <source>
        <dbReference type="EMBL" id="CAB4285913.1"/>
    </source>
</evidence>
<sequence>MSYSLDRVRGKCLSELLNLSPGDLSSQFGMKRGHVARFMDRTSACADHLPNSHPSLATEKLAYFRKILAFKGVFNL</sequence>
<organism evidence="1 2">
    <name type="scientific">Prunus armeniaca</name>
    <name type="common">Apricot</name>
    <name type="synonym">Armeniaca vulgaris</name>
    <dbReference type="NCBI Taxonomy" id="36596"/>
    <lineage>
        <taxon>Eukaryota</taxon>
        <taxon>Viridiplantae</taxon>
        <taxon>Streptophyta</taxon>
        <taxon>Embryophyta</taxon>
        <taxon>Tracheophyta</taxon>
        <taxon>Spermatophyta</taxon>
        <taxon>Magnoliopsida</taxon>
        <taxon>eudicotyledons</taxon>
        <taxon>Gunneridae</taxon>
        <taxon>Pentapetalae</taxon>
        <taxon>rosids</taxon>
        <taxon>fabids</taxon>
        <taxon>Rosales</taxon>
        <taxon>Rosaceae</taxon>
        <taxon>Amygdaloideae</taxon>
        <taxon>Amygdaleae</taxon>
        <taxon>Prunus</taxon>
    </lineage>
</organism>